<accession>A0A165ZJP1</accession>
<evidence type="ECO:0000256" key="2">
    <source>
        <dbReference type="SAM" id="Phobius"/>
    </source>
</evidence>
<organism evidence="3 4">
    <name type="scientific">Athelia psychrophila</name>
    <dbReference type="NCBI Taxonomy" id="1759441"/>
    <lineage>
        <taxon>Eukaryota</taxon>
        <taxon>Fungi</taxon>
        <taxon>Dikarya</taxon>
        <taxon>Basidiomycota</taxon>
        <taxon>Agaricomycotina</taxon>
        <taxon>Agaricomycetes</taxon>
        <taxon>Agaricomycetidae</taxon>
        <taxon>Atheliales</taxon>
        <taxon>Atheliaceae</taxon>
        <taxon>Athelia</taxon>
    </lineage>
</organism>
<evidence type="ECO:0000313" key="4">
    <source>
        <dbReference type="Proteomes" id="UP000076532"/>
    </source>
</evidence>
<keyword evidence="2" id="KW-1133">Transmembrane helix</keyword>
<feature type="transmembrane region" description="Helical" evidence="2">
    <location>
        <begin position="96"/>
        <end position="116"/>
    </location>
</feature>
<feature type="compositionally biased region" description="Polar residues" evidence="1">
    <location>
        <begin position="1"/>
        <end position="13"/>
    </location>
</feature>
<dbReference type="EMBL" id="KV417675">
    <property type="protein sequence ID" value="KZP10661.1"/>
    <property type="molecule type" value="Genomic_DNA"/>
</dbReference>
<proteinExistence type="predicted"/>
<keyword evidence="2" id="KW-0472">Membrane</keyword>
<keyword evidence="2" id="KW-0812">Transmembrane</keyword>
<feature type="transmembrane region" description="Helical" evidence="2">
    <location>
        <begin position="128"/>
        <end position="147"/>
    </location>
</feature>
<evidence type="ECO:0000313" key="3">
    <source>
        <dbReference type="EMBL" id="KZP10661.1"/>
    </source>
</evidence>
<dbReference type="STRING" id="436010.A0A165ZJP1"/>
<dbReference type="OrthoDB" id="3038990at2759"/>
<evidence type="ECO:0000256" key="1">
    <source>
        <dbReference type="SAM" id="MobiDB-lite"/>
    </source>
</evidence>
<feature type="region of interest" description="Disordered" evidence="1">
    <location>
        <begin position="1"/>
        <end position="21"/>
    </location>
</feature>
<dbReference type="AlphaFoldDB" id="A0A165ZJP1"/>
<name>A0A165ZJP1_9AGAM</name>
<protein>
    <submittedName>
        <fullName evidence="3">Uncharacterized protein</fullName>
    </submittedName>
</protein>
<feature type="transmembrane region" description="Helical" evidence="2">
    <location>
        <begin position="159"/>
        <end position="181"/>
    </location>
</feature>
<keyword evidence="4" id="KW-1185">Reference proteome</keyword>
<gene>
    <name evidence="3" type="ORF">FIBSPDRAFT_937892</name>
</gene>
<feature type="transmembrane region" description="Helical" evidence="2">
    <location>
        <begin position="201"/>
        <end position="219"/>
    </location>
</feature>
<sequence>MAYSGQVQSTEVSKGSRRGPPPTLLPQAVIMNSAGATLTPNPYTPMAFLPPSLAQEYEVTTLIYLTSTGALIWDWLMNMPDEYRIASLVGIPISKIAYFCARVFSLAFCLSSAMFQVAPVSDCQRLEVIMAIFIMFALNANNVLYFLRVRAVYGKSRIITAFFGFFGFGVFGTTFCAPFTIKAQHIGSTSRCVTTEVHPSLLAMMFSNATFGTLVFLAISYRITSQSVGGAGWCAAAKGFFRGDGAPRVGKLLLHHGQLSYL</sequence>
<reference evidence="3 4" key="1">
    <citation type="journal article" date="2016" name="Mol. Biol. Evol.">
        <title>Comparative Genomics of Early-Diverging Mushroom-Forming Fungi Provides Insights into the Origins of Lignocellulose Decay Capabilities.</title>
        <authorList>
            <person name="Nagy L.G."/>
            <person name="Riley R."/>
            <person name="Tritt A."/>
            <person name="Adam C."/>
            <person name="Daum C."/>
            <person name="Floudas D."/>
            <person name="Sun H."/>
            <person name="Yadav J.S."/>
            <person name="Pangilinan J."/>
            <person name="Larsson K.H."/>
            <person name="Matsuura K."/>
            <person name="Barry K."/>
            <person name="Labutti K."/>
            <person name="Kuo R."/>
            <person name="Ohm R.A."/>
            <person name="Bhattacharya S.S."/>
            <person name="Shirouzu T."/>
            <person name="Yoshinaga Y."/>
            <person name="Martin F.M."/>
            <person name="Grigoriev I.V."/>
            <person name="Hibbett D.S."/>
        </authorList>
    </citation>
    <scope>NUCLEOTIDE SEQUENCE [LARGE SCALE GENOMIC DNA]</scope>
    <source>
        <strain evidence="3 4">CBS 109695</strain>
    </source>
</reference>
<dbReference type="Proteomes" id="UP000076532">
    <property type="component" value="Unassembled WGS sequence"/>
</dbReference>